<protein>
    <submittedName>
        <fullName evidence="9">DNA-binding response regulator</fullName>
    </submittedName>
</protein>
<dbReference type="Pfam" id="PF00196">
    <property type="entry name" value="GerE"/>
    <property type="match status" value="1"/>
</dbReference>
<keyword evidence="10" id="KW-1185">Reference proteome</keyword>
<sequence length="216" mass="23564">MAVALAERREDPVAVLVDDDRAVREALGDLLNSVGVDTVSFASSSEFLTAELPDRPGCLVLDVRMPGLSGLDLQRHLAEQGITTPIVFLTGHGDIAMSVQAMKSGAVDFLTKPVRDQSFLDAVSRAIAADVTQRDAARETQKNVDLYDSLTPRERQVLRYVVKGLLNKQIAYELEISEVTVKLHRSSMMRKMHAGSAAGLFGAWQSLPAEIRMDDA</sequence>
<evidence type="ECO:0000256" key="1">
    <source>
        <dbReference type="ARBA" id="ARBA00022553"/>
    </source>
</evidence>
<gene>
    <name evidence="9" type="ORF">VW23_004460</name>
</gene>
<dbReference type="GO" id="GO:0000160">
    <property type="term" value="P:phosphorelay signal transduction system"/>
    <property type="evidence" value="ECO:0007669"/>
    <property type="project" value="UniProtKB-KW"/>
</dbReference>
<keyword evidence="3" id="KW-0805">Transcription regulation</keyword>
<dbReference type="FunFam" id="3.40.50.2300:FF:000018">
    <property type="entry name" value="DNA-binding transcriptional regulator NtrC"/>
    <property type="match status" value="1"/>
</dbReference>
<evidence type="ECO:0000256" key="2">
    <source>
        <dbReference type="ARBA" id="ARBA00023012"/>
    </source>
</evidence>
<keyword evidence="4 9" id="KW-0238">DNA-binding</keyword>
<evidence type="ECO:0000256" key="5">
    <source>
        <dbReference type="ARBA" id="ARBA00023163"/>
    </source>
</evidence>
<reference evidence="9 10" key="1">
    <citation type="journal article" date="2015" name="Genome Announc.">
        <title>Genome Assemblies of Three Soil-Associated Devosia species: D. insulae, D. limi, and D. soli.</title>
        <authorList>
            <person name="Hassan Y.I."/>
            <person name="Lepp D."/>
            <person name="Zhou T."/>
        </authorList>
    </citation>
    <scope>NUCLEOTIDE SEQUENCE [LARGE SCALE GENOMIC DNA]</scope>
    <source>
        <strain evidence="9 10">DS-56</strain>
    </source>
</reference>
<dbReference type="SMART" id="SM00421">
    <property type="entry name" value="HTH_LUXR"/>
    <property type="match status" value="1"/>
</dbReference>
<accession>A0A1E5XIT4</accession>
<dbReference type="PROSITE" id="PS50110">
    <property type="entry name" value="RESPONSE_REGULATORY"/>
    <property type="match status" value="1"/>
</dbReference>
<evidence type="ECO:0000256" key="4">
    <source>
        <dbReference type="ARBA" id="ARBA00023125"/>
    </source>
</evidence>
<dbReference type="CDD" id="cd17537">
    <property type="entry name" value="REC_FixJ"/>
    <property type="match status" value="1"/>
</dbReference>
<keyword evidence="2" id="KW-0902">Two-component regulatory system</keyword>
<dbReference type="OrthoDB" id="9782655at2"/>
<dbReference type="PROSITE" id="PS00622">
    <property type="entry name" value="HTH_LUXR_1"/>
    <property type="match status" value="1"/>
</dbReference>
<dbReference type="PROSITE" id="PS50043">
    <property type="entry name" value="HTH_LUXR_2"/>
    <property type="match status" value="1"/>
</dbReference>
<dbReference type="SMART" id="SM00448">
    <property type="entry name" value="REC"/>
    <property type="match status" value="1"/>
</dbReference>
<dbReference type="InterPro" id="IPR036388">
    <property type="entry name" value="WH-like_DNA-bd_sf"/>
</dbReference>
<dbReference type="CDD" id="cd06170">
    <property type="entry name" value="LuxR_C_like"/>
    <property type="match status" value="1"/>
</dbReference>
<dbReference type="Gene3D" id="3.40.50.2300">
    <property type="match status" value="1"/>
</dbReference>
<dbReference type="InterPro" id="IPR001789">
    <property type="entry name" value="Sig_transdc_resp-reg_receiver"/>
</dbReference>
<feature type="modified residue" description="4-aspartylphosphate" evidence="6">
    <location>
        <position position="62"/>
    </location>
</feature>
<evidence type="ECO:0000313" key="10">
    <source>
        <dbReference type="Proteomes" id="UP000095463"/>
    </source>
</evidence>
<dbReference type="GO" id="GO:0006355">
    <property type="term" value="P:regulation of DNA-templated transcription"/>
    <property type="evidence" value="ECO:0007669"/>
    <property type="project" value="InterPro"/>
</dbReference>
<feature type="domain" description="HTH luxR-type" evidence="7">
    <location>
        <begin position="143"/>
        <end position="207"/>
    </location>
</feature>
<dbReference type="Pfam" id="PF00072">
    <property type="entry name" value="Response_reg"/>
    <property type="match status" value="1"/>
</dbReference>
<dbReference type="PANTHER" id="PTHR44688:SF16">
    <property type="entry name" value="DNA-BINDING TRANSCRIPTIONAL ACTIVATOR DEVR_DOSR"/>
    <property type="match status" value="1"/>
</dbReference>
<dbReference type="GO" id="GO:0003677">
    <property type="term" value="F:DNA binding"/>
    <property type="evidence" value="ECO:0007669"/>
    <property type="project" value="UniProtKB-KW"/>
</dbReference>
<proteinExistence type="predicted"/>
<dbReference type="SUPFAM" id="SSF52172">
    <property type="entry name" value="CheY-like"/>
    <property type="match status" value="1"/>
</dbReference>
<dbReference type="Proteomes" id="UP000095463">
    <property type="component" value="Unassembled WGS sequence"/>
</dbReference>
<keyword evidence="5" id="KW-0804">Transcription</keyword>
<keyword evidence="1 6" id="KW-0597">Phosphoprotein</keyword>
<evidence type="ECO:0000256" key="6">
    <source>
        <dbReference type="PROSITE-ProRule" id="PRU00169"/>
    </source>
</evidence>
<dbReference type="AlphaFoldDB" id="A0A1E5XIT4"/>
<organism evidence="9 10">
    <name type="scientific">Devosia insulae DS-56</name>
    <dbReference type="NCBI Taxonomy" id="1116389"/>
    <lineage>
        <taxon>Bacteria</taxon>
        <taxon>Pseudomonadati</taxon>
        <taxon>Pseudomonadota</taxon>
        <taxon>Alphaproteobacteria</taxon>
        <taxon>Hyphomicrobiales</taxon>
        <taxon>Devosiaceae</taxon>
        <taxon>Devosia</taxon>
    </lineage>
</organism>
<evidence type="ECO:0000259" key="7">
    <source>
        <dbReference type="PROSITE" id="PS50043"/>
    </source>
</evidence>
<dbReference type="PANTHER" id="PTHR44688">
    <property type="entry name" value="DNA-BINDING TRANSCRIPTIONAL ACTIVATOR DEVR_DOSR"/>
    <property type="match status" value="1"/>
</dbReference>
<dbReference type="InterPro" id="IPR000792">
    <property type="entry name" value="Tscrpt_reg_LuxR_C"/>
</dbReference>
<dbReference type="Gene3D" id="1.10.10.10">
    <property type="entry name" value="Winged helix-like DNA-binding domain superfamily/Winged helix DNA-binding domain"/>
    <property type="match status" value="1"/>
</dbReference>
<dbReference type="PRINTS" id="PR00038">
    <property type="entry name" value="HTHLUXR"/>
</dbReference>
<dbReference type="EMBL" id="LAJE02000365">
    <property type="protein sequence ID" value="OEO28516.1"/>
    <property type="molecule type" value="Genomic_DNA"/>
</dbReference>
<name>A0A1E5XIT4_9HYPH</name>
<comment type="caution">
    <text evidence="9">The sequence shown here is derived from an EMBL/GenBank/DDBJ whole genome shotgun (WGS) entry which is preliminary data.</text>
</comment>
<evidence type="ECO:0000313" key="9">
    <source>
        <dbReference type="EMBL" id="OEO28516.1"/>
    </source>
</evidence>
<evidence type="ECO:0000259" key="8">
    <source>
        <dbReference type="PROSITE" id="PS50110"/>
    </source>
</evidence>
<dbReference type="RefSeq" id="WP_069912183.1">
    <property type="nucleotide sequence ID" value="NZ_LAJE02000365.1"/>
</dbReference>
<feature type="domain" description="Response regulatory" evidence="8">
    <location>
        <begin position="13"/>
        <end position="127"/>
    </location>
</feature>
<evidence type="ECO:0000256" key="3">
    <source>
        <dbReference type="ARBA" id="ARBA00023015"/>
    </source>
</evidence>
<dbReference type="InterPro" id="IPR011006">
    <property type="entry name" value="CheY-like_superfamily"/>
</dbReference>